<feature type="transmembrane region" description="Helical" evidence="1">
    <location>
        <begin position="70"/>
        <end position="91"/>
    </location>
</feature>
<gene>
    <name evidence="2" type="ORF">ARMSODRAFT_1083993</name>
</gene>
<reference evidence="3" key="1">
    <citation type="journal article" date="2017" name="Nat. Ecol. Evol.">
        <title>Genome expansion and lineage-specific genetic innovations in the forest pathogenic fungi Armillaria.</title>
        <authorList>
            <person name="Sipos G."/>
            <person name="Prasanna A.N."/>
            <person name="Walter M.C."/>
            <person name="O'Connor E."/>
            <person name="Balint B."/>
            <person name="Krizsan K."/>
            <person name="Kiss B."/>
            <person name="Hess J."/>
            <person name="Varga T."/>
            <person name="Slot J."/>
            <person name="Riley R."/>
            <person name="Boka B."/>
            <person name="Rigling D."/>
            <person name="Barry K."/>
            <person name="Lee J."/>
            <person name="Mihaltcheva S."/>
            <person name="LaButti K."/>
            <person name="Lipzen A."/>
            <person name="Waldron R."/>
            <person name="Moloney N.M."/>
            <person name="Sperisen C."/>
            <person name="Kredics L."/>
            <person name="Vagvoelgyi C."/>
            <person name="Patrignani A."/>
            <person name="Fitzpatrick D."/>
            <person name="Nagy I."/>
            <person name="Doyle S."/>
            <person name="Anderson J.B."/>
            <person name="Grigoriev I.V."/>
            <person name="Gueldener U."/>
            <person name="Muensterkoetter M."/>
            <person name="Nagy L.G."/>
        </authorList>
    </citation>
    <scope>NUCLEOTIDE SEQUENCE [LARGE SCALE GENOMIC DNA]</scope>
    <source>
        <strain evidence="3">28-4</strain>
    </source>
</reference>
<keyword evidence="1" id="KW-0812">Transmembrane</keyword>
<evidence type="ECO:0000256" key="1">
    <source>
        <dbReference type="SAM" id="Phobius"/>
    </source>
</evidence>
<keyword evidence="1" id="KW-0472">Membrane</keyword>
<dbReference type="Proteomes" id="UP000218334">
    <property type="component" value="Unassembled WGS sequence"/>
</dbReference>
<feature type="transmembrane region" description="Helical" evidence="1">
    <location>
        <begin position="144"/>
        <end position="163"/>
    </location>
</feature>
<feature type="transmembrane region" description="Helical" evidence="1">
    <location>
        <begin position="219"/>
        <end position="242"/>
    </location>
</feature>
<dbReference type="AlphaFoldDB" id="A0A2H3BHN9"/>
<feature type="transmembrane region" description="Helical" evidence="1">
    <location>
        <begin position="248"/>
        <end position="269"/>
    </location>
</feature>
<feature type="transmembrane region" description="Helical" evidence="1">
    <location>
        <begin position="178"/>
        <end position="198"/>
    </location>
</feature>
<feature type="transmembrane region" description="Helical" evidence="1">
    <location>
        <begin position="113"/>
        <end position="137"/>
    </location>
</feature>
<feature type="transmembrane region" description="Helical" evidence="1">
    <location>
        <begin position="36"/>
        <end position="58"/>
    </location>
</feature>
<organism evidence="2 3">
    <name type="scientific">Armillaria solidipes</name>
    <dbReference type="NCBI Taxonomy" id="1076256"/>
    <lineage>
        <taxon>Eukaryota</taxon>
        <taxon>Fungi</taxon>
        <taxon>Dikarya</taxon>
        <taxon>Basidiomycota</taxon>
        <taxon>Agaricomycotina</taxon>
        <taxon>Agaricomycetes</taxon>
        <taxon>Agaricomycetidae</taxon>
        <taxon>Agaricales</taxon>
        <taxon>Marasmiineae</taxon>
        <taxon>Physalacriaceae</taxon>
        <taxon>Armillaria</taxon>
    </lineage>
</organism>
<evidence type="ECO:0000313" key="2">
    <source>
        <dbReference type="EMBL" id="PBK70365.1"/>
    </source>
</evidence>
<dbReference type="STRING" id="1076256.A0A2H3BHN9"/>
<protein>
    <submittedName>
        <fullName evidence="2">Uncharacterized protein</fullName>
    </submittedName>
</protein>
<name>A0A2H3BHN9_9AGAR</name>
<dbReference type="EMBL" id="KZ293426">
    <property type="protein sequence ID" value="PBK70365.1"/>
    <property type="molecule type" value="Genomic_DNA"/>
</dbReference>
<keyword evidence="3" id="KW-1185">Reference proteome</keyword>
<evidence type="ECO:0000313" key="3">
    <source>
        <dbReference type="Proteomes" id="UP000218334"/>
    </source>
</evidence>
<keyword evidence="1" id="KW-1133">Transmembrane helix</keyword>
<proteinExistence type="predicted"/>
<sequence length="327" mass="37048">MSVSSYYTVYNERVDLTDDDKASIFQALDAILNSGILYSLLHGIYTGILAVTLWTIFVNTCQWPIRRSTIIIIILLYALTTFNFAVTWSYIRSAFIKNGQSFRTVYSRLNGPVFWETCITATLGTILADSHIIWCCWMIWGRRWLFVLLPILSLISATVLKFVEEYHTYFNTSYKVFLLFYISFILVTTLWCTSLIVYRILTVVGVGRGADGRLRVYQHFIAVLVESSALYSISLIVYLVLAIHENSWMYYLDTIAGIAKGVAPTLLVGRAAAGHTRPKDDCDETAVSTLRFQTPSELCTTSFQESTMQSTVLEMDIEAQPQRLANG</sequence>
<accession>A0A2H3BHN9</accession>